<sequence length="96" mass="11088">MERSDLERRLEGTGLEKQERIAAEVQAVHSAAAEDFSRLLSYYSYNNSQLDYLFDTAPTSAEKEHRGRLPPHGIKRRIGRPERKQEETNREATRTA</sequence>
<reference evidence="2 3" key="1">
    <citation type="submission" date="2019-03" db="EMBL/GenBank/DDBJ databases">
        <title>First draft genome of Liparis tanakae, snailfish: a comprehensive survey of snailfish specific genes.</title>
        <authorList>
            <person name="Kim W."/>
            <person name="Song I."/>
            <person name="Jeong J.-H."/>
            <person name="Kim D."/>
            <person name="Kim S."/>
            <person name="Ryu S."/>
            <person name="Song J.Y."/>
            <person name="Lee S.K."/>
        </authorList>
    </citation>
    <scope>NUCLEOTIDE SEQUENCE [LARGE SCALE GENOMIC DNA]</scope>
    <source>
        <tissue evidence="2">Muscle</tissue>
    </source>
</reference>
<evidence type="ECO:0000313" key="2">
    <source>
        <dbReference type="EMBL" id="TNN53870.1"/>
    </source>
</evidence>
<dbReference type="Proteomes" id="UP000314294">
    <property type="component" value="Unassembled WGS sequence"/>
</dbReference>
<name>A0A4Z2GKX4_9TELE</name>
<evidence type="ECO:0000313" key="3">
    <source>
        <dbReference type="Proteomes" id="UP000314294"/>
    </source>
</evidence>
<protein>
    <submittedName>
        <fullName evidence="2">Uncharacterized protein</fullName>
    </submittedName>
</protein>
<keyword evidence="3" id="KW-1185">Reference proteome</keyword>
<accession>A0A4Z2GKX4</accession>
<organism evidence="2 3">
    <name type="scientific">Liparis tanakae</name>
    <name type="common">Tanaka's snailfish</name>
    <dbReference type="NCBI Taxonomy" id="230148"/>
    <lineage>
        <taxon>Eukaryota</taxon>
        <taxon>Metazoa</taxon>
        <taxon>Chordata</taxon>
        <taxon>Craniata</taxon>
        <taxon>Vertebrata</taxon>
        <taxon>Euteleostomi</taxon>
        <taxon>Actinopterygii</taxon>
        <taxon>Neopterygii</taxon>
        <taxon>Teleostei</taxon>
        <taxon>Neoteleostei</taxon>
        <taxon>Acanthomorphata</taxon>
        <taxon>Eupercaria</taxon>
        <taxon>Perciformes</taxon>
        <taxon>Cottioidei</taxon>
        <taxon>Cottales</taxon>
        <taxon>Liparidae</taxon>
        <taxon>Liparis</taxon>
    </lineage>
</organism>
<evidence type="ECO:0000256" key="1">
    <source>
        <dbReference type="SAM" id="MobiDB-lite"/>
    </source>
</evidence>
<feature type="compositionally biased region" description="Basic residues" evidence="1">
    <location>
        <begin position="68"/>
        <end position="78"/>
    </location>
</feature>
<dbReference type="AlphaFoldDB" id="A0A4Z2GKX4"/>
<feature type="region of interest" description="Disordered" evidence="1">
    <location>
        <begin position="58"/>
        <end position="96"/>
    </location>
</feature>
<dbReference type="EMBL" id="SRLO01000503">
    <property type="protein sequence ID" value="TNN53870.1"/>
    <property type="molecule type" value="Genomic_DNA"/>
</dbReference>
<proteinExistence type="predicted"/>
<gene>
    <name evidence="2" type="ORF">EYF80_035931</name>
</gene>
<feature type="compositionally biased region" description="Basic and acidic residues" evidence="1">
    <location>
        <begin position="79"/>
        <end position="96"/>
    </location>
</feature>
<comment type="caution">
    <text evidence="2">The sequence shown here is derived from an EMBL/GenBank/DDBJ whole genome shotgun (WGS) entry which is preliminary data.</text>
</comment>